<dbReference type="InterPro" id="IPR050300">
    <property type="entry name" value="GDXG_lipolytic_enzyme"/>
</dbReference>
<sequence length="315" mass="34501">MASSLVIDKDFAVALQPFLSGQQHVEKPKLYDVESRRARYAAIGGSAPQIPDSVAFEILTISRPDGSSLKVHHFRHRDQKAPAAAVIHFHGGGFISCTPDINTDRLSLVVRDTGVQAFSVDYRLAPEHPYPAAVDDAWTALIWVREHAQTLGIDLSRLAVMGESSGGGLAAALTIRARENHLSPPIARQVLGSPMLDDRTLGDVPGDFKLWDKDDNLTAWTAYLAGPPGGHNVPDTAAPARVQSVTRLPSLYLDTSQFDLFVGENLDYVRRFIDAGIEVELHLSPGLPHGFDGLLPTHRVSMQYEEHRKRILKAL</sequence>
<dbReference type="RefSeq" id="XP_022494323.1">
    <property type="nucleotide sequence ID" value="XM_022649707.1"/>
</dbReference>
<gene>
    <name evidence="3" type="ORF">AYO20_11458</name>
</gene>
<evidence type="ECO:0000313" key="3">
    <source>
        <dbReference type="EMBL" id="OAL20931.1"/>
    </source>
</evidence>
<name>A0A178BWT2_9EURO</name>
<dbReference type="InterPro" id="IPR029058">
    <property type="entry name" value="AB_hydrolase_fold"/>
</dbReference>
<dbReference type="OrthoDB" id="408631at2759"/>
<feature type="domain" description="Alpha/beta hydrolase fold-3" evidence="2">
    <location>
        <begin position="86"/>
        <end position="291"/>
    </location>
</feature>
<comment type="caution">
    <text evidence="3">The sequence shown here is derived from an EMBL/GenBank/DDBJ whole genome shotgun (WGS) entry which is preliminary data.</text>
</comment>
<evidence type="ECO:0000313" key="4">
    <source>
        <dbReference type="Proteomes" id="UP000185904"/>
    </source>
</evidence>
<accession>A0A178BWT2</accession>
<dbReference type="PANTHER" id="PTHR48081">
    <property type="entry name" value="AB HYDROLASE SUPERFAMILY PROTEIN C4A8.06C"/>
    <property type="match status" value="1"/>
</dbReference>
<protein>
    <recommendedName>
        <fullName evidence="2">Alpha/beta hydrolase fold-3 domain-containing protein</fullName>
    </recommendedName>
</protein>
<dbReference type="InterPro" id="IPR013094">
    <property type="entry name" value="AB_hydrolase_3"/>
</dbReference>
<reference evidence="3 4" key="1">
    <citation type="submission" date="2016-03" db="EMBL/GenBank/DDBJ databases">
        <title>The draft genome sequence of Fonsecaea nubica causative agent of cutaneous subcutaneous infection in human host.</title>
        <authorList>
            <person name="Costa F."/>
            <person name="Sybren D.H."/>
            <person name="Raittz R.T."/>
            <person name="Weiss V.A."/>
            <person name="Leao A.C."/>
            <person name="Gomes R."/>
            <person name="De Souza E.M."/>
            <person name="Pedrosa F.O."/>
            <person name="Steffens M.B."/>
            <person name="Bombassaro A."/>
            <person name="Tadra-Sfeir M.Z."/>
            <person name="Moreno L.F."/>
            <person name="Najafzadeh M.J."/>
            <person name="Felipe M.S."/>
            <person name="Teixeira M."/>
            <person name="Sun J."/>
            <person name="Xi L."/>
            <person name="Castro M.A."/>
            <person name="Vicente V.A."/>
        </authorList>
    </citation>
    <scope>NUCLEOTIDE SEQUENCE [LARGE SCALE GENOMIC DNA]</scope>
    <source>
        <strain evidence="3 4">CBS 269.64</strain>
    </source>
</reference>
<keyword evidence="1" id="KW-0378">Hydrolase</keyword>
<dbReference type="PANTHER" id="PTHR48081:SF8">
    <property type="entry name" value="ALPHA_BETA HYDROLASE FOLD-3 DOMAIN-CONTAINING PROTEIN-RELATED"/>
    <property type="match status" value="1"/>
</dbReference>
<dbReference type="GeneID" id="34594839"/>
<dbReference type="SUPFAM" id="SSF53474">
    <property type="entry name" value="alpha/beta-Hydrolases"/>
    <property type="match status" value="1"/>
</dbReference>
<dbReference type="EMBL" id="LVCJ01000156">
    <property type="protein sequence ID" value="OAL20931.1"/>
    <property type="molecule type" value="Genomic_DNA"/>
</dbReference>
<organism evidence="3 4">
    <name type="scientific">Fonsecaea nubica</name>
    <dbReference type="NCBI Taxonomy" id="856822"/>
    <lineage>
        <taxon>Eukaryota</taxon>
        <taxon>Fungi</taxon>
        <taxon>Dikarya</taxon>
        <taxon>Ascomycota</taxon>
        <taxon>Pezizomycotina</taxon>
        <taxon>Eurotiomycetes</taxon>
        <taxon>Chaetothyriomycetidae</taxon>
        <taxon>Chaetothyriales</taxon>
        <taxon>Herpotrichiellaceae</taxon>
        <taxon>Fonsecaea</taxon>
    </lineage>
</organism>
<dbReference type="Pfam" id="PF07859">
    <property type="entry name" value="Abhydrolase_3"/>
    <property type="match status" value="1"/>
</dbReference>
<evidence type="ECO:0000259" key="2">
    <source>
        <dbReference type="Pfam" id="PF07859"/>
    </source>
</evidence>
<keyword evidence="4" id="KW-1185">Reference proteome</keyword>
<dbReference type="Proteomes" id="UP000185904">
    <property type="component" value="Unassembled WGS sequence"/>
</dbReference>
<dbReference type="AlphaFoldDB" id="A0A178BWT2"/>
<dbReference type="Gene3D" id="3.40.50.1820">
    <property type="entry name" value="alpha/beta hydrolase"/>
    <property type="match status" value="1"/>
</dbReference>
<dbReference type="GO" id="GO:0016787">
    <property type="term" value="F:hydrolase activity"/>
    <property type="evidence" value="ECO:0007669"/>
    <property type="project" value="UniProtKB-KW"/>
</dbReference>
<evidence type="ECO:0000256" key="1">
    <source>
        <dbReference type="ARBA" id="ARBA00022801"/>
    </source>
</evidence>
<proteinExistence type="predicted"/>